<comment type="caution">
    <text evidence="1">The sequence shown here is derived from an EMBL/GenBank/DDBJ whole genome shotgun (WGS) entry which is preliminary data.</text>
</comment>
<gene>
    <name evidence="1" type="ORF">GGQ63_001711</name>
</gene>
<evidence type="ECO:0000313" key="1">
    <source>
        <dbReference type="EMBL" id="MBB5752657.1"/>
    </source>
</evidence>
<dbReference type="AlphaFoldDB" id="A0A7W9CWG4"/>
<protein>
    <submittedName>
        <fullName evidence="1">Uncharacterized protein involved in exopolysaccharide biosynthesis/Mrp family chromosome partitioning ATPase</fullName>
    </submittedName>
</protein>
<dbReference type="InterPro" id="IPR027417">
    <property type="entry name" value="P-loop_NTPase"/>
</dbReference>
<reference evidence="1 2" key="1">
    <citation type="submission" date="2020-08" db="EMBL/GenBank/DDBJ databases">
        <title>Genomic Encyclopedia of Type Strains, Phase IV (KMG-IV): sequencing the most valuable type-strain genomes for metagenomic binning, comparative biology and taxonomic classification.</title>
        <authorList>
            <person name="Goeker M."/>
        </authorList>
    </citation>
    <scope>NUCLEOTIDE SEQUENCE [LARGE SCALE GENOMIC DNA]</scope>
    <source>
        <strain evidence="1 2">DSM 16268</strain>
    </source>
</reference>
<organism evidence="1 2">
    <name type="scientific">Prosthecomicrobium pneumaticum</name>
    <dbReference type="NCBI Taxonomy" id="81895"/>
    <lineage>
        <taxon>Bacteria</taxon>
        <taxon>Pseudomonadati</taxon>
        <taxon>Pseudomonadota</taxon>
        <taxon>Alphaproteobacteria</taxon>
        <taxon>Hyphomicrobiales</taxon>
        <taxon>Kaistiaceae</taxon>
        <taxon>Prosthecomicrobium</taxon>
    </lineage>
</organism>
<proteinExistence type="predicted"/>
<dbReference type="EMBL" id="JACHOO010000003">
    <property type="protein sequence ID" value="MBB5752657.1"/>
    <property type="molecule type" value="Genomic_DNA"/>
</dbReference>
<sequence>MRRQRRLILGVAAATVFLVLLLALAHPPRYEARTLILVEAAERSPLAMAGAADPPQDDGGRIDGEVEMLRAPATAGLVIADLGLADPVFAPRRTVVDLFRPFGTRVAADSPEQAEQRARDRLEADVFILRKGATRLIEISARADEAAAAARLANAFAAAHLEMRLAARVGALEAGQRAFDRAAEAAASALSRVEAGLDAFVEKAVRSLPDPAARSRFEMMLAEIDDAEAARTGLGATIAATADLAGRRDWSGLAARISSARLSSLVAERIDLLNRLSAARGTVDLRLRLAALERQLDTEYRAAAADLRLRLETRRSEEEALRARLAEAFEASALTPPLLQRFFELRQAAASNRDLYARALAGSTAFAVERAAQLPESRIVSPALVPGRPASPDLPLVLALSGLGALALGIGAAVLRERHAGGFVDADAEGLDAPVIALLPETAGFTGEALGAAFGGPEMVFGEAVRRLRAALEGGRRVGMRSGRGRVVLVTSAEHEEGKSLVALALGRAFARAGRAALLVDGDFRRPALHRLVGLAPRRGLADHLSGADPEASTAMRATDPASPLRLVLGSAGRRAASEALAESPRLAGLIEESRSAADFVLLDSSPVLAAVDPCRLAAEADLVLLVLRCGRTSRPSARAALAALGRSAPETPVLVVLNRAERGLGRFLPLCIGESRKRAI</sequence>
<dbReference type="GO" id="GO:0005886">
    <property type="term" value="C:plasma membrane"/>
    <property type="evidence" value="ECO:0007669"/>
    <property type="project" value="TreeGrafter"/>
</dbReference>
<keyword evidence="2" id="KW-1185">Reference proteome</keyword>
<dbReference type="PANTHER" id="PTHR32309">
    <property type="entry name" value="TYROSINE-PROTEIN KINASE"/>
    <property type="match status" value="1"/>
</dbReference>
<dbReference type="GO" id="GO:0004713">
    <property type="term" value="F:protein tyrosine kinase activity"/>
    <property type="evidence" value="ECO:0007669"/>
    <property type="project" value="TreeGrafter"/>
</dbReference>
<accession>A0A7W9CWG4</accession>
<evidence type="ECO:0000313" key="2">
    <source>
        <dbReference type="Proteomes" id="UP000523821"/>
    </source>
</evidence>
<dbReference type="Gene3D" id="3.40.50.300">
    <property type="entry name" value="P-loop containing nucleotide triphosphate hydrolases"/>
    <property type="match status" value="1"/>
</dbReference>
<dbReference type="InterPro" id="IPR050445">
    <property type="entry name" value="Bact_polysacc_biosynth/exp"/>
</dbReference>
<dbReference type="PANTHER" id="PTHR32309:SF13">
    <property type="entry name" value="FERRIC ENTEROBACTIN TRANSPORT PROTEIN FEPE"/>
    <property type="match status" value="1"/>
</dbReference>
<dbReference type="Proteomes" id="UP000523821">
    <property type="component" value="Unassembled WGS sequence"/>
</dbReference>
<dbReference type="SUPFAM" id="SSF52540">
    <property type="entry name" value="P-loop containing nucleoside triphosphate hydrolases"/>
    <property type="match status" value="1"/>
</dbReference>
<name>A0A7W9CWG4_9HYPH</name>